<evidence type="ECO:0000313" key="3">
    <source>
        <dbReference type="Proteomes" id="UP000639338"/>
    </source>
</evidence>
<dbReference type="AlphaFoldDB" id="A0A834Y5M4"/>
<dbReference type="EMBL" id="JACMRX010000001">
    <property type="protein sequence ID" value="KAF7998541.1"/>
    <property type="molecule type" value="Genomic_DNA"/>
</dbReference>
<feature type="region of interest" description="Disordered" evidence="1">
    <location>
        <begin position="19"/>
        <end position="55"/>
    </location>
</feature>
<evidence type="ECO:0000256" key="1">
    <source>
        <dbReference type="SAM" id="MobiDB-lite"/>
    </source>
</evidence>
<dbReference type="Proteomes" id="UP000639338">
    <property type="component" value="Unassembled WGS sequence"/>
</dbReference>
<organism evidence="2 3">
    <name type="scientific">Aphidius gifuensis</name>
    <name type="common">Parasitoid wasp</name>
    <dbReference type="NCBI Taxonomy" id="684658"/>
    <lineage>
        <taxon>Eukaryota</taxon>
        <taxon>Metazoa</taxon>
        <taxon>Ecdysozoa</taxon>
        <taxon>Arthropoda</taxon>
        <taxon>Hexapoda</taxon>
        <taxon>Insecta</taxon>
        <taxon>Pterygota</taxon>
        <taxon>Neoptera</taxon>
        <taxon>Endopterygota</taxon>
        <taxon>Hymenoptera</taxon>
        <taxon>Apocrita</taxon>
        <taxon>Ichneumonoidea</taxon>
        <taxon>Braconidae</taxon>
        <taxon>Aphidiinae</taxon>
        <taxon>Aphidius</taxon>
    </lineage>
</organism>
<feature type="compositionally biased region" description="Polar residues" evidence="1">
    <location>
        <begin position="25"/>
        <end position="51"/>
    </location>
</feature>
<accession>A0A834Y5M4</accession>
<reference evidence="2 3" key="1">
    <citation type="submission" date="2020-08" db="EMBL/GenBank/DDBJ databases">
        <title>Aphidius gifuensis genome sequencing and assembly.</title>
        <authorList>
            <person name="Du Z."/>
        </authorList>
    </citation>
    <scope>NUCLEOTIDE SEQUENCE [LARGE SCALE GENOMIC DNA]</scope>
    <source>
        <strain evidence="2">YNYX2018</strain>
        <tissue evidence="2">Adults</tissue>
    </source>
</reference>
<protein>
    <submittedName>
        <fullName evidence="2">Uncharacterized protein</fullName>
    </submittedName>
</protein>
<gene>
    <name evidence="2" type="ORF">HCN44_010949</name>
</gene>
<comment type="caution">
    <text evidence="2">The sequence shown here is derived from an EMBL/GenBank/DDBJ whole genome shotgun (WGS) entry which is preliminary data.</text>
</comment>
<evidence type="ECO:0000313" key="2">
    <source>
        <dbReference type="EMBL" id="KAF7998541.1"/>
    </source>
</evidence>
<sequence>MPCPDTGDDETAAMSRLEQDKLDQESSGEATDLLPTNQEETVTAAVSTSEGEQAVLGPSYPDFRIAFPGGSGEMQVSDEEELYLVKDTHTDIYDVEEIMLPEDFYTF</sequence>
<proteinExistence type="predicted"/>
<name>A0A834Y5M4_APHGI</name>
<keyword evidence="3" id="KW-1185">Reference proteome</keyword>